<organism evidence="7 8">
    <name type="scientific">Clostridium perfringens (strain ATCC 13124 / DSM 756 / JCM 1290 / NCIMB 6125 / NCTC 8237 / Type A)</name>
    <dbReference type="NCBI Taxonomy" id="195103"/>
    <lineage>
        <taxon>Bacteria</taxon>
        <taxon>Bacillati</taxon>
        <taxon>Bacillota</taxon>
        <taxon>Clostridia</taxon>
        <taxon>Eubacteriales</taxon>
        <taxon>Clostridiaceae</taxon>
        <taxon>Clostridium</taxon>
    </lineage>
</organism>
<dbReference type="AlphaFoldDB" id="A0A0H2YPQ0"/>
<dbReference type="InterPro" id="IPR015422">
    <property type="entry name" value="PyrdxlP-dep_Trfase_small"/>
</dbReference>
<dbReference type="PANTHER" id="PTHR21152:SF40">
    <property type="entry name" value="ALANINE--GLYOXYLATE AMINOTRANSFERASE"/>
    <property type="match status" value="1"/>
</dbReference>
<gene>
    <name evidence="7" type="ordered locus">CPF_0060</name>
</gene>
<accession>A0A0H2YPQ0</accession>
<dbReference type="GO" id="GO:0019265">
    <property type="term" value="P:glycine biosynthetic process, by transamination of glyoxylate"/>
    <property type="evidence" value="ECO:0007669"/>
    <property type="project" value="TreeGrafter"/>
</dbReference>
<dbReference type="InterPro" id="IPR024169">
    <property type="entry name" value="SP_NH2Trfase/AEP_transaminase"/>
</dbReference>
<evidence type="ECO:0000313" key="8">
    <source>
        <dbReference type="Proteomes" id="UP000001823"/>
    </source>
</evidence>
<feature type="binding site" evidence="4">
    <location>
        <position position="332"/>
    </location>
    <ligand>
        <name>substrate</name>
    </ligand>
</feature>
<feature type="domain" description="Aminotransferase class V" evidence="6">
    <location>
        <begin position="27"/>
        <end position="322"/>
    </location>
</feature>
<sequence length="358" mass="40694">MHKKLFIPGPVEVREEVLEKMATPMIGHRSKEASQLQRRISDNLRKLFFTNNEILLSTTSGSGLMEGAIRSCTLKKAAVFSVGAFGDRWYEMGISNNVPVDKFEVPWGKSINVDLIDSVLKTGQYDLITVTHNETSTGVMNDLEAISKVIRKYPEVIFCVDAVSSAGGSKIEVDKLNIDICITSSQKALGLPPGIAICTFSERARERAEKVKFRGTYLDLLALYKYIKKKDYQYPSTPSISHMYALDYQLDYILNVEGLENRFNRHIEMAKIVREWAEKYFEIYPEKEYYSNTLTTIKNNKNIDIGALNKELGKRGFQISNGYGKLKDKTFRIAHMADCQVKDIKELLSNINEILELE</sequence>
<keyword evidence="7" id="KW-0808">Transferase</keyword>
<dbReference type="PANTHER" id="PTHR21152">
    <property type="entry name" value="AMINOTRANSFERASE CLASS V"/>
    <property type="match status" value="1"/>
</dbReference>
<dbReference type="STRING" id="195103.CPF_0060"/>
<dbReference type="RefSeq" id="WP_011590045.1">
    <property type="nucleotide sequence ID" value="NC_008261.1"/>
</dbReference>
<dbReference type="Gene3D" id="3.90.1150.10">
    <property type="entry name" value="Aspartate Aminotransferase, domain 1"/>
    <property type="match status" value="1"/>
</dbReference>
<evidence type="ECO:0000256" key="3">
    <source>
        <dbReference type="ARBA" id="ARBA00022898"/>
    </source>
</evidence>
<evidence type="ECO:0000259" key="6">
    <source>
        <dbReference type="Pfam" id="PF00266"/>
    </source>
</evidence>
<dbReference type="HOGENOM" id="CLU_027686_1_1_9"/>
<dbReference type="InterPro" id="IPR015421">
    <property type="entry name" value="PyrdxlP-dep_Trfase_major"/>
</dbReference>
<dbReference type="GO" id="GO:0008453">
    <property type="term" value="F:alanine-glyoxylate transaminase activity"/>
    <property type="evidence" value="ECO:0007669"/>
    <property type="project" value="TreeGrafter"/>
</dbReference>
<dbReference type="InterPro" id="IPR015424">
    <property type="entry name" value="PyrdxlP-dep_Trfase"/>
</dbReference>
<dbReference type="Pfam" id="PF00266">
    <property type="entry name" value="Aminotran_5"/>
    <property type="match status" value="1"/>
</dbReference>
<keyword evidence="8" id="KW-1185">Reference proteome</keyword>
<dbReference type="PaxDb" id="195103-CPF_0060"/>
<dbReference type="PIRSF" id="PIRSF000524">
    <property type="entry name" value="SPT"/>
    <property type="match status" value="1"/>
</dbReference>
<evidence type="ECO:0000256" key="5">
    <source>
        <dbReference type="PIRSR" id="PIRSR000524-50"/>
    </source>
</evidence>
<comment type="cofactor">
    <cofactor evidence="1 5">
        <name>pyridoxal 5'-phosphate</name>
        <dbReference type="ChEBI" id="CHEBI:597326"/>
    </cofactor>
</comment>
<dbReference type="eggNOG" id="COG0075">
    <property type="taxonomic scope" value="Bacteria"/>
</dbReference>
<dbReference type="InterPro" id="IPR000192">
    <property type="entry name" value="Aminotrans_V_dom"/>
</dbReference>
<dbReference type="Proteomes" id="UP000001823">
    <property type="component" value="Chromosome"/>
</dbReference>
<reference evidence="7 8" key="1">
    <citation type="journal article" date="2006" name="Genome Res.">
        <title>Skewed genomic variability in strains of the toxigenic bacterial pathogen, Clostridium perfringens.</title>
        <authorList>
            <person name="Myers G.S."/>
            <person name="Rasko D.A."/>
            <person name="Cheung J.K."/>
            <person name="Ravel J."/>
            <person name="Seshadri R."/>
            <person name="Deboy R.T."/>
            <person name="Ren Q."/>
            <person name="Varga J."/>
            <person name="Awad M.M."/>
            <person name="Brinkac L.M."/>
            <person name="Daugherty S.C."/>
            <person name="Haft D.H."/>
            <person name="Dodson R.J."/>
            <person name="Madupu R."/>
            <person name="Nelson W.C."/>
            <person name="Rosovitz M.J."/>
            <person name="Sullivan S.A."/>
            <person name="Khouri H."/>
            <person name="Dimitrov G.I."/>
            <person name="Watkins K.L."/>
            <person name="Mulligan S."/>
            <person name="Benton J."/>
            <person name="Radune D."/>
            <person name="Fisher D.J."/>
            <person name="Atkins H.S."/>
            <person name="Hiscox T."/>
            <person name="Jost B.H."/>
            <person name="Billington S.J."/>
            <person name="Songer J.G."/>
            <person name="McClane B.A."/>
            <person name="Titball R.W."/>
            <person name="Rood J.I."/>
            <person name="Melville S.B."/>
            <person name="Paulsen I.T."/>
        </authorList>
    </citation>
    <scope>NUCLEOTIDE SEQUENCE [LARGE SCALE GENOMIC DNA]</scope>
    <source>
        <strain evidence="8">ATCC 13124 / DSM 756 / JCM 1290 / NCIMB 6125 / NCTC 8237 / S 107 / Type A</strain>
    </source>
</reference>
<dbReference type="EMBL" id="CP000246">
    <property type="protein sequence ID" value="ABG82776.1"/>
    <property type="molecule type" value="Genomic_DNA"/>
</dbReference>
<dbReference type="KEGG" id="cpf:CPF_0060"/>
<dbReference type="Gene3D" id="3.40.640.10">
    <property type="entry name" value="Type I PLP-dependent aspartate aminotransferase-like (Major domain)"/>
    <property type="match status" value="1"/>
</dbReference>
<dbReference type="GO" id="GO:0004760">
    <property type="term" value="F:L-serine-pyruvate transaminase activity"/>
    <property type="evidence" value="ECO:0007669"/>
    <property type="project" value="TreeGrafter"/>
</dbReference>
<name>A0A0H2YPQ0_CLOP1</name>
<keyword evidence="3 5" id="KW-0663">Pyridoxal phosphate</keyword>
<evidence type="ECO:0000256" key="1">
    <source>
        <dbReference type="ARBA" id="ARBA00001933"/>
    </source>
</evidence>
<keyword evidence="7" id="KW-0032">Aminotransferase</keyword>
<dbReference type="SUPFAM" id="SSF53383">
    <property type="entry name" value="PLP-dependent transferases"/>
    <property type="match status" value="1"/>
</dbReference>
<evidence type="ECO:0000313" key="7">
    <source>
        <dbReference type="EMBL" id="ABG82776.1"/>
    </source>
</evidence>
<comment type="similarity">
    <text evidence="2">Belongs to the class-V pyridoxal-phosphate-dependent aminotransferase family.</text>
</comment>
<feature type="modified residue" description="N6-(pyridoxal phosphate)lysine" evidence="5">
    <location>
        <position position="187"/>
    </location>
</feature>
<evidence type="ECO:0000256" key="4">
    <source>
        <dbReference type="PIRSR" id="PIRSR000524-1"/>
    </source>
</evidence>
<proteinExistence type="inferred from homology"/>
<evidence type="ECO:0000256" key="2">
    <source>
        <dbReference type="ARBA" id="ARBA00009236"/>
    </source>
</evidence>
<protein>
    <submittedName>
        <fullName evidence="7">Aminotransferase, class V</fullName>
    </submittedName>
</protein>